<dbReference type="EMBL" id="KL198076">
    <property type="protein sequence ID" value="KDQ09647.1"/>
    <property type="molecule type" value="Genomic_DNA"/>
</dbReference>
<accession>A0A067MCM7</accession>
<organism evidence="2 3">
    <name type="scientific">Botryobasidium botryosum (strain FD-172 SS1)</name>
    <dbReference type="NCBI Taxonomy" id="930990"/>
    <lineage>
        <taxon>Eukaryota</taxon>
        <taxon>Fungi</taxon>
        <taxon>Dikarya</taxon>
        <taxon>Basidiomycota</taxon>
        <taxon>Agaricomycotina</taxon>
        <taxon>Agaricomycetes</taxon>
        <taxon>Cantharellales</taxon>
        <taxon>Botryobasidiaceae</taxon>
        <taxon>Botryobasidium</taxon>
    </lineage>
</organism>
<dbReference type="InParanoid" id="A0A067MCM7"/>
<proteinExistence type="predicted"/>
<dbReference type="InterPro" id="IPR041078">
    <property type="entry name" value="Plavaka"/>
</dbReference>
<protein>
    <submittedName>
        <fullName evidence="2">Uncharacterized protein</fullName>
    </submittedName>
</protein>
<dbReference type="Pfam" id="PF18759">
    <property type="entry name" value="Plavaka"/>
    <property type="match status" value="1"/>
</dbReference>
<keyword evidence="3" id="KW-1185">Reference proteome</keyword>
<evidence type="ECO:0000256" key="1">
    <source>
        <dbReference type="SAM" id="MobiDB-lite"/>
    </source>
</evidence>
<dbReference type="Proteomes" id="UP000027195">
    <property type="component" value="Unassembled WGS sequence"/>
</dbReference>
<evidence type="ECO:0000313" key="2">
    <source>
        <dbReference type="EMBL" id="KDQ09647.1"/>
    </source>
</evidence>
<name>A0A067MCM7_BOTB1</name>
<evidence type="ECO:0000313" key="3">
    <source>
        <dbReference type="Proteomes" id="UP000027195"/>
    </source>
</evidence>
<feature type="compositionally biased region" description="Acidic residues" evidence="1">
    <location>
        <begin position="1321"/>
        <end position="1332"/>
    </location>
</feature>
<sequence length="1372" mass="155846">MKWGLRRGMSRPTKFTQKRVRPSFKSVHSFYQKIDQLPHGPGFEQHVINVTGDRTGPKRQPLTEKLEVWVRDPLECIAEILRNLRFQGCTADVPRQVFADSTKGDRECSGMNTADWWWETQLVLPDGATIVPVIIASNETRLTNFSGNKTAWPIYITVSNIDKSVRRKPSEHTTILLGYLLTSNLKVFSKDLRTSKGNELFHICMKEILEPLVHARNEGVSMLFPGGGVRWAFPILAAYIADFPEQCLVTCTKQSCCPKCKVALSEQGTHRCNMPPLRGQREALTILQHHHKGWADAKESLADQGLHPVYPPFWANLPHTDIFSCTTPDLLHQIHKGVFKDYLLAWCQTIIGAEEMDRRFQTMPSHPSVRRFSSGISGFSQWGGTKSKDVEKVFLGIISGAVRGSLMTAARALMDFIQLAQYPAHTDKTLKTMDITLAKFHRHKDAFVEAGARELPHFDIPKLHSLFHYTTAIRLLGTLDGFNMECPERLHIDFAKKAYTWSSKHDYTKQMACWLNRQEAIIMLQEYLAWQGINLRTACREDPNPAVDDADRQPEDEHLQMFGSLQVKLAKAPPFCHLTADVLSRHFGAAHFLRCLDDFISTLPPPCQQHRLYLSNQFEAFKHVQLLIPSLGRHNEPFLDKVRASPSWHSDIPKATTSVVRFDMVLIRMTGAAGSMDARGYRIAQVCAIFLVPPTIAYVNQPIAYVEWFSIMDAMESELPAGPLNLQNAESSIMDIIWQDANRYKTRKAWIQRVDGIELIQCGSLLGNSYLTVKDIIEHIDHKLKWRVLEEEQKQGRYRCRVWNSEGVEIAQPSAAQSEDQHPPTSTRHERLWVTYPVRIKLLDDYASKWDEIFEQAASTSLERQQKSGKQFNVVVGRFFTVTPPNLDLKLVILPHANSIGALQLEEADWAEMFKAANNHDELVLKLKWPPQDSEKATILDHVRFSTHPLNFYSTWVDSASLNLLVLLQTGKQGWLRPVPKVDDVLNFNDLLMDTAPHAGADKTNTQVPTEPNDDYWFQGDKTLKFERLGTDKIMGAFANVWAKEYLGWELPEQPLDSSQEEIPTTEANNEITTTKEPKKPREPVIAEWLHRLGHGHNNATTDRFTNLIFGTSECNTDMIRYVLSSFLSASALGERGTKALIVKLGLTRRSVISAEAMVSALLKSKKVYCVSVKTQCTGNNVVEMLSGGELPSRTLVFPEYKYTELGMYVRWLMPELAYTITWKTMAVNTPQGGPHTTFFHPFSRRRPLKVEYKLDHQVLKRYLATIDISPASQALLNERVAGRLTDEVDEVKYDEVEHPSEGRLRRLRPGAQDSPPELAEQSDLDGSFDPETESVLAIDDQDARDFFEHYGKGREILVWNVDDTTIEEETG</sequence>
<reference evidence="3" key="1">
    <citation type="journal article" date="2014" name="Proc. Natl. Acad. Sci. U.S.A.">
        <title>Extensive sampling of basidiomycete genomes demonstrates inadequacy of the white-rot/brown-rot paradigm for wood decay fungi.</title>
        <authorList>
            <person name="Riley R."/>
            <person name="Salamov A.A."/>
            <person name="Brown D.W."/>
            <person name="Nagy L.G."/>
            <person name="Floudas D."/>
            <person name="Held B.W."/>
            <person name="Levasseur A."/>
            <person name="Lombard V."/>
            <person name="Morin E."/>
            <person name="Otillar R."/>
            <person name="Lindquist E.A."/>
            <person name="Sun H."/>
            <person name="LaButti K.M."/>
            <person name="Schmutz J."/>
            <person name="Jabbour D."/>
            <person name="Luo H."/>
            <person name="Baker S.E."/>
            <person name="Pisabarro A.G."/>
            <person name="Walton J.D."/>
            <person name="Blanchette R.A."/>
            <person name="Henrissat B."/>
            <person name="Martin F."/>
            <person name="Cullen D."/>
            <person name="Hibbett D.S."/>
            <person name="Grigoriev I.V."/>
        </authorList>
    </citation>
    <scope>NUCLEOTIDE SEQUENCE [LARGE SCALE GENOMIC DNA]</scope>
    <source>
        <strain evidence="3">FD-172 SS1</strain>
    </source>
</reference>
<feature type="region of interest" description="Disordered" evidence="1">
    <location>
        <begin position="1296"/>
        <end position="1332"/>
    </location>
</feature>
<feature type="compositionally biased region" description="Basic and acidic residues" evidence="1">
    <location>
        <begin position="1296"/>
        <end position="1305"/>
    </location>
</feature>
<gene>
    <name evidence="2" type="ORF">BOTBODRAFT_178865</name>
</gene>
<dbReference type="OrthoDB" id="2418900at2759"/>
<dbReference type="HOGENOM" id="CLU_256200_0_0_1"/>